<sequence>MALTLTMLPEEVLEHMLSFASMKAIVSFRATNAANKKATDEEIQRRCDLIGRELSDHRWIHDPSIETTLGLEHPPSKEFLFEQVAKMVFTDTDSQQEMIVDLQANFDDSNNRSTLSGGNDDQTWNWKVDLQHSLPVTKQEALAFVRQGRQYPSSRENESPCHKLSAELRAMAGLEDLGDAAFLLVLQKADHSTLRTSTFEYQFQEQCSSSCRWEHTCGAGCLAFRTVGGHDMVLWYRYLVRSFVST</sequence>
<organism evidence="1 2">
    <name type="scientific">Seminavis robusta</name>
    <dbReference type="NCBI Taxonomy" id="568900"/>
    <lineage>
        <taxon>Eukaryota</taxon>
        <taxon>Sar</taxon>
        <taxon>Stramenopiles</taxon>
        <taxon>Ochrophyta</taxon>
        <taxon>Bacillariophyta</taxon>
        <taxon>Bacillariophyceae</taxon>
        <taxon>Bacillariophycidae</taxon>
        <taxon>Naviculales</taxon>
        <taxon>Naviculaceae</taxon>
        <taxon>Seminavis</taxon>
    </lineage>
</organism>
<evidence type="ECO:0000313" key="1">
    <source>
        <dbReference type="EMBL" id="CAB9497134.1"/>
    </source>
</evidence>
<gene>
    <name evidence="1" type="ORF">SEMRO_15_G010880.1</name>
</gene>
<dbReference type="Proteomes" id="UP001153069">
    <property type="component" value="Unassembled WGS sequence"/>
</dbReference>
<keyword evidence="2" id="KW-1185">Reference proteome</keyword>
<dbReference type="AlphaFoldDB" id="A0A9N8DCD9"/>
<dbReference type="EMBL" id="CAICTM010000015">
    <property type="protein sequence ID" value="CAB9497134.1"/>
    <property type="molecule type" value="Genomic_DNA"/>
</dbReference>
<evidence type="ECO:0008006" key="3">
    <source>
        <dbReference type="Google" id="ProtNLM"/>
    </source>
</evidence>
<proteinExistence type="predicted"/>
<protein>
    <recommendedName>
        <fullName evidence="3">F-box protein</fullName>
    </recommendedName>
</protein>
<reference evidence="1" key="1">
    <citation type="submission" date="2020-06" db="EMBL/GenBank/DDBJ databases">
        <authorList>
            <consortium name="Plant Systems Biology data submission"/>
        </authorList>
    </citation>
    <scope>NUCLEOTIDE SEQUENCE</scope>
    <source>
        <strain evidence="1">D6</strain>
    </source>
</reference>
<evidence type="ECO:0000313" key="2">
    <source>
        <dbReference type="Proteomes" id="UP001153069"/>
    </source>
</evidence>
<accession>A0A9N8DCD9</accession>
<comment type="caution">
    <text evidence="1">The sequence shown here is derived from an EMBL/GenBank/DDBJ whole genome shotgun (WGS) entry which is preliminary data.</text>
</comment>
<name>A0A9N8DCD9_9STRA</name>